<feature type="domain" description="Calcineurin-like phosphoesterase" evidence="3">
    <location>
        <begin position="3"/>
        <end position="157"/>
    </location>
</feature>
<gene>
    <name evidence="4" type="ORF">Dpep_0467</name>
</gene>
<dbReference type="GO" id="GO:0046872">
    <property type="term" value="F:metal ion binding"/>
    <property type="evidence" value="ECO:0007669"/>
    <property type="project" value="UniProtKB-KW"/>
</dbReference>
<organism evidence="4 5">
    <name type="scientific">Dethiosulfovibrio peptidovorans DSM 11002</name>
    <dbReference type="NCBI Taxonomy" id="469381"/>
    <lineage>
        <taxon>Bacteria</taxon>
        <taxon>Thermotogati</taxon>
        <taxon>Synergistota</taxon>
        <taxon>Synergistia</taxon>
        <taxon>Synergistales</taxon>
        <taxon>Dethiosulfovibrionaceae</taxon>
        <taxon>Dethiosulfovibrio</taxon>
    </lineage>
</organism>
<dbReference type="InterPro" id="IPR053193">
    <property type="entry name" value="MetalloPDE_YfcE-like"/>
</dbReference>
<comment type="similarity">
    <text evidence="1 2">Belongs to the metallophosphoesterase superfamily. YfcE family.</text>
</comment>
<dbReference type="InterPro" id="IPR029052">
    <property type="entry name" value="Metallo-depent_PP-like"/>
</dbReference>
<sequence length="174" mass="19560">MAKIGIISDTHGDLHSWQKASSLWGNVELVLHCGDILTHPETLASRHLAEEMSLSQVPVMISRGNCDRDCDQNLLAWPISSPYVSLFWKDRFILMGHGHRFSELRDLSRRCRPSMVVTGHTHVASLVREDGIVYLNPGSASAPRGRDPASFAIVSEDDIEIVTLEGLQLYRERW</sequence>
<dbReference type="Gene3D" id="3.60.21.10">
    <property type="match status" value="1"/>
</dbReference>
<dbReference type="InterPro" id="IPR041802">
    <property type="entry name" value="MPP_YfcE"/>
</dbReference>
<name>D2Z4H0_9BACT</name>
<dbReference type="AlphaFoldDB" id="D2Z4H0"/>
<evidence type="ECO:0000259" key="3">
    <source>
        <dbReference type="Pfam" id="PF12850"/>
    </source>
</evidence>
<dbReference type="NCBIfam" id="NF006988">
    <property type="entry name" value="PRK09453.1"/>
    <property type="match status" value="1"/>
</dbReference>
<dbReference type="Proteomes" id="UP000006427">
    <property type="component" value="Unassembled WGS sequence"/>
</dbReference>
<proteinExistence type="inferred from homology"/>
<dbReference type="EC" id="3.1.4.-" evidence="2"/>
<keyword evidence="5" id="KW-1185">Reference proteome</keyword>
<dbReference type="eggNOG" id="COG0622">
    <property type="taxonomic scope" value="Bacteria"/>
</dbReference>
<dbReference type="Pfam" id="PF12850">
    <property type="entry name" value="Metallophos_2"/>
    <property type="match status" value="1"/>
</dbReference>
<dbReference type="InterPro" id="IPR024654">
    <property type="entry name" value="Calcineurin-like_PHP_lpxH"/>
</dbReference>
<dbReference type="InterPro" id="IPR000979">
    <property type="entry name" value="Phosphodiesterase_MJ0936/Vps29"/>
</dbReference>
<evidence type="ECO:0000256" key="1">
    <source>
        <dbReference type="ARBA" id="ARBA00008950"/>
    </source>
</evidence>
<dbReference type="NCBIfam" id="TIGR00040">
    <property type="entry name" value="yfcE"/>
    <property type="match status" value="1"/>
</dbReference>
<evidence type="ECO:0000256" key="2">
    <source>
        <dbReference type="RuleBase" id="RU362039"/>
    </source>
</evidence>
<dbReference type="SUPFAM" id="SSF56300">
    <property type="entry name" value="Metallo-dependent phosphatases"/>
    <property type="match status" value="1"/>
</dbReference>
<dbReference type="EMBL" id="ABTR02000001">
    <property type="protein sequence ID" value="EFC90499.1"/>
    <property type="molecule type" value="Genomic_DNA"/>
</dbReference>
<dbReference type="PANTHER" id="PTHR43165">
    <property type="entry name" value="METALLOPHOSPHOESTERASE"/>
    <property type="match status" value="1"/>
</dbReference>
<dbReference type="GO" id="GO:0016787">
    <property type="term" value="F:hydrolase activity"/>
    <property type="evidence" value="ECO:0007669"/>
    <property type="project" value="UniProtKB-UniRule"/>
</dbReference>
<dbReference type="PANTHER" id="PTHR43165:SF1">
    <property type="entry name" value="PHOSPHODIESTERASE MJ0936"/>
    <property type="match status" value="1"/>
</dbReference>
<dbReference type="OrthoDB" id="9800565at2"/>
<dbReference type="RefSeq" id="WP_005659258.1">
    <property type="nucleotide sequence ID" value="NZ_ABTR02000001.1"/>
</dbReference>
<evidence type="ECO:0000313" key="5">
    <source>
        <dbReference type="Proteomes" id="UP000006427"/>
    </source>
</evidence>
<dbReference type="PaxDb" id="469381-Dpep_0467"/>
<accession>D2Z4H0</accession>
<dbReference type="STRING" id="469381.Dpep_0467"/>
<evidence type="ECO:0000313" key="4">
    <source>
        <dbReference type="EMBL" id="EFC90499.1"/>
    </source>
</evidence>
<comment type="caution">
    <text evidence="4">The sequence shown here is derived from an EMBL/GenBank/DDBJ whole genome shotgun (WGS) entry which is preliminary data.</text>
</comment>
<comment type="cofactor">
    <cofactor evidence="2">
        <name>a divalent metal cation</name>
        <dbReference type="ChEBI" id="CHEBI:60240"/>
    </cofactor>
</comment>
<protein>
    <recommendedName>
        <fullName evidence="2">Phosphoesterase</fullName>
        <ecNumber evidence="2">3.1.4.-</ecNumber>
    </recommendedName>
</protein>
<dbReference type="CDD" id="cd00841">
    <property type="entry name" value="MPP_YfcE"/>
    <property type="match status" value="1"/>
</dbReference>
<keyword evidence="2" id="KW-0479">Metal-binding</keyword>
<reference evidence="4 5" key="1">
    <citation type="journal article" date="2010" name="Stand. Genomic Sci.">
        <title>Permanent draft genome sequence of Dethiosulfovibrio peptidovorans type strain (SEBR 4207).</title>
        <authorList>
            <person name="Labutti K."/>
            <person name="Mayilraj S."/>
            <person name="Clum A."/>
            <person name="Lucas S."/>
            <person name="Glavina Del Rio T."/>
            <person name="Nolan M."/>
            <person name="Tice H."/>
            <person name="Cheng J.F."/>
            <person name="Pitluck S."/>
            <person name="Liolios K."/>
            <person name="Ivanova N."/>
            <person name="Mavromatis K."/>
            <person name="Mikhailova N."/>
            <person name="Pati A."/>
            <person name="Goodwin L."/>
            <person name="Chen A."/>
            <person name="Palaniappan K."/>
            <person name="Land M."/>
            <person name="Hauser L."/>
            <person name="Chang Y.J."/>
            <person name="Jeffries C.D."/>
            <person name="Rohde M."/>
            <person name="Spring S."/>
            <person name="Goker M."/>
            <person name="Woyke T."/>
            <person name="Bristow J."/>
            <person name="Eisen J.A."/>
            <person name="Markowitz V."/>
            <person name="Hugenholtz P."/>
            <person name="Kyrpides N.C."/>
            <person name="Klenk H.P."/>
            <person name="Lapidus A."/>
        </authorList>
    </citation>
    <scope>NUCLEOTIDE SEQUENCE [LARGE SCALE GENOMIC DNA]</scope>
    <source>
        <strain evidence="4 5">DSM 11002</strain>
    </source>
</reference>